<dbReference type="AlphaFoldDB" id="A0A2B7YQU8"/>
<keyword evidence="11" id="KW-1185">Reference proteome</keyword>
<keyword evidence="6" id="KW-0067">ATP-binding</keyword>
<evidence type="ECO:0000256" key="5">
    <source>
        <dbReference type="ARBA" id="ARBA00022777"/>
    </source>
</evidence>
<dbReference type="InterPro" id="IPR000719">
    <property type="entry name" value="Prot_kinase_dom"/>
</dbReference>
<accession>A0A2B7YQU8</accession>
<evidence type="ECO:0000256" key="2">
    <source>
        <dbReference type="ARBA" id="ARBA00022527"/>
    </source>
</evidence>
<dbReference type="Pfam" id="PF00069">
    <property type="entry name" value="Pkinase"/>
    <property type="match status" value="1"/>
</dbReference>
<evidence type="ECO:0000256" key="3">
    <source>
        <dbReference type="ARBA" id="ARBA00022679"/>
    </source>
</evidence>
<feature type="domain" description="Protein kinase" evidence="9">
    <location>
        <begin position="15"/>
        <end position="249"/>
    </location>
</feature>
<dbReference type="PROSITE" id="PS50011">
    <property type="entry name" value="PROTEIN_KINASE_DOM"/>
    <property type="match status" value="1"/>
</dbReference>
<evidence type="ECO:0000256" key="4">
    <source>
        <dbReference type="ARBA" id="ARBA00022741"/>
    </source>
</evidence>
<keyword evidence="3" id="KW-0808">Transferase</keyword>
<evidence type="ECO:0000256" key="6">
    <source>
        <dbReference type="ARBA" id="ARBA00022840"/>
    </source>
</evidence>
<evidence type="ECO:0000259" key="9">
    <source>
        <dbReference type="PROSITE" id="PS50011"/>
    </source>
</evidence>
<sequence>MSPPDPQHGSDPNPYTGRGVIGLGLTGLILKLDEGRVVKVAKVYQLDNIESDDARSDMEYINNINRDTLKNEKSVYERLGSHKGIVTCFKTSDYGIELAFAKQGDLESHIAANPEPDGSSKTDWIVSLISTFSYIHSRGVLVDDIALRNILVSDGRLKLADFGQSILLPLTADVDTRVHKYYFFDNSNPQWPTANELPSTHGLFFGSIIRKCWSGEYASASSVNAEAQILLTHNGHMRAYDSAATMTGT</sequence>
<dbReference type="SUPFAM" id="SSF56112">
    <property type="entry name" value="Protein kinase-like (PK-like)"/>
    <property type="match status" value="1"/>
</dbReference>
<dbReference type="PANTHER" id="PTHR43895:SF32">
    <property type="entry name" value="SERINE_THREONINE-PROTEIN KINASE CHK1"/>
    <property type="match status" value="1"/>
</dbReference>
<keyword evidence="5" id="KW-0418">Kinase</keyword>
<dbReference type="OrthoDB" id="4156987at2759"/>
<dbReference type="SMART" id="SM00220">
    <property type="entry name" value="S_TKc"/>
    <property type="match status" value="1"/>
</dbReference>
<evidence type="ECO:0000313" key="11">
    <source>
        <dbReference type="Proteomes" id="UP000224634"/>
    </source>
</evidence>
<dbReference type="STRING" id="1447883.A0A2B7YQU8"/>
<name>A0A2B7YQU8_POLH7</name>
<dbReference type="EC" id="2.7.11.1" evidence="1"/>
<dbReference type="PANTHER" id="PTHR43895">
    <property type="entry name" value="CALCIUM/CALMODULIN-DEPENDENT PROTEIN KINASE KINASE-RELATED"/>
    <property type="match status" value="1"/>
</dbReference>
<protein>
    <recommendedName>
        <fullName evidence="1">non-specific serine/threonine protein kinase</fullName>
        <ecNumber evidence="1">2.7.11.1</ecNumber>
    </recommendedName>
</protein>
<comment type="catalytic activity">
    <reaction evidence="7">
        <text>L-threonyl-[protein] + ATP = O-phospho-L-threonyl-[protein] + ADP + H(+)</text>
        <dbReference type="Rhea" id="RHEA:46608"/>
        <dbReference type="Rhea" id="RHEA-COMP:11060"/>
        <dbReference type="Rhea" id="RHEA-COMP:11605"/>
        <dbReference type="ChEBI" id="CHEBI:15378"/>
        <dbReference type="ChEBI" id="CHEBI:30013"/>
        <dbReference type="ChEBI" id="CHEBI:30616"/>
        <dbReference type="ChEBI" id="CHEBI:61977"/>
        <dbReference type="ChEBI" id="CHEBI:456216"/>
        <dbReference type="EC" id="2.7.11.1"/>
    </reaction>
</comment>
<evidence type="ECO:0000256" key="8">
    <source>
        <dbReference type="ARBA" id="ARBA00048679"/>
    </source>
</evidence>
<dbReference type="GO" id="GO:0004674">
    <property type="term" value="F:protein serine/threonine kinase activity"/>
    <property type="evidence" value="ECO:0007669"/>
    <property type="project" value="UniProtKB-KW"/>
</dbReference>
<organism evidence="10 11">
    <name type="scientific">Polytolypa hystricis (strain UAMH7299)</name>
    <dbReference type="NCBI Taxonomy" id="1447883"/>
    <lineage>
        <taxon>Eukaryota</taxon>
        <taxon>Fungi</taxon>
        <taxon>Dikarya</taxon>
        <taxon>Ascomycota</taxon>
        <taxon>Pezizomycotina</taxon>
        <taxon>Eurotiomycetes</taxon>
        <taxon>Eurotiomycetidae</taxon>
        <taxon>Onygenales</taxon>
        <taxon>Onygenales incertae sedis</taxon>
        <taxon>Polytolypa</taxon>
    </lineage>
</organism>
<keyword evidence="4" id="KW-0547">Nucleotide-binding</keyword>
<evidence type="ECO:0000313" key="10">
    <source>
        <dbReference type="EMBL" id="PGH23695.1"/>
    </source>
</evidence>
<keyword evidence="2" id="KW-0723">Serine/threonine-protein kinase</keyword>
<reference evidence="10 11" key="1">
    <citation type="submission" date="2017-10" db="EMBL/GenBank/DDBJ databases">
        <title>Comparative genomics in systemic dimorphic fungi from Ajellomycetaceae.</title>
        <authorList>
            <person name="Munoz J.F."/>
            <person name="Mcewen J.G."/>
            <person name="Clay O.K."/>
            <person name="Cuomo C.A."/>
        </authorList>
    </citation>
    <scope>NUCLEOTIDE SEQUENCE [LARGE SCALE GENOMIC DNA]</scope>
    <source>
        <strain evidence="10 11">UAMH7299</strain>
    </source>
</reference>
<gene>
    <name evidence="10" type="ORF">AJ80_02301</name>
</gene>
<dbReference type="GO" id="GO:0007165">
    <property type="term" value="P:signal transduction"/>
    <property type="evidence" value="ECO:0007669"/>
    <property type="project" value="TreeGrafter"/>
</dbReference>
<dbReference type="Gene3D" id="1.10.510.10">
    <property type="entry name" value="Transferase(Phosphotransferase) domain 1"/>
    <property type="match status" value="1"/>
</dbReference>
<comment type="catalytic activity">
    <reaction evidence="8">
        <text>L-seryl-[protein] + ATP = O-phospho-L-seryl-[protein] + ADP + H(+)</text>
        <dbReference type="Rhea" id="RHEA:17989"/>
        <dbReference type="Rhea" id="RHEA-COMP:9863"/>
        <dbReference type="Rhea" id="RHEA-COMP:11604"/>
        <dbReference type="ChEBI" id="CHEBI:15378"/>
        <dbReference type="ChEBI" id="CHEBI:29999"/>
        <dbReference type="ChEBI" id="CHEBI:30616"/>
        <dbReference type="ChEBI" id="CHEBI:83421"/>
        <dbReference type="ChEBI" id="CHEBI:456216"/>
        <dbReference type="EC" id="2.7.11.1"/>
    </reaction>
</comment>
<dbReference type="InterPro" id="IPR011009">
    <property type="entry name" value="Kinase-like_dom_sf"/>
</dbReference>
<dbReference type="GO" id="GO:0005524">
    <property type="term" value="F:ATP binding"/>
    <property type="evidence" value="ECO:0007669"/>
    <property type="project" value="UniProtKB-KW"/>
</dbReference>
<evidence type="ECO:0000256" key="7">
    <source>
        <dbReference type="ARBA" id="ARBA00047899"/>
    </source>
</evidence>
<comment type="caution">
    <text evidence="10">The sequence shown here is derived from an EMBL/GenBank/DDBJ whole genome shotgun (WGS) entry which is preliminary data.</text>
</comment>
<proteinExistence type="predicted"/>
<evidence type="ECO:0000256" key="1">
    <source>
        <dbReference type="ARBA" id="ARBA00012513"/>
    </source>
</evidence>
<dbReference type="Proteomes" id="UP000224634">
    <property type="component" value="Unassembled WGS sequence"/>
</dbReference>
<dbReference type="EMBL" id="PDNA01000021">
    <property type="protein sequence ID" value="PGH23695.1"/>
    <property type="molecule type" value="Genomic_DNA"/>
</dbReference>